<keyword evidence="3" id="KW-1185">Reference proteome</keyword>
<dbReference type="InterPro" id="IPR041662">
    <property type="entry name" value="SusD-like_2"/>
</dbReference>
<gene>
    <name evidence="2" type="ORF">KMW28_19995</name>
</gene>
<organism evidence="2 3">
    <name type="scientific">Flammeovirga yaeyamensis</name>
    <dbReference type="NCBI Taxonomy" id="367791"/>
    <lineage>
        <taxon>Bacteria</taxon>
        <taxon>Pseudomonadati</taxon>
        <taxon>Bacteroidota</taxon>
        <taxon>Cytophagia</taxon>
        <taxon>Cytophagales</taxon>
        <taxon>Flammeovirgaceae</taxon>
        <taxon>Flammeovirga</taxon>
    </lineage>
</organism>
<keyword evidence="2" id="KW-0449">Lipoprotein</keyword>
<dbReference type="RefSeq" id="WP_169666320.1">
    <property type="nucleotide sequence ID" value="NZ_CP076132.1"/>
</dbReference>
<dbReference type="KEGG" id="fya:KMW28_19995"/>
<reference evidence="2 3" key="1">
    <citation type="submission" date="2021-05" db="EMBL/GenBank/DDBJ databases">
        <title>Comparative genomic studies on the polysaccharide-degrading batcterial strains of the Flammeovirga genus.</title>
        <authorList>
            <person name="Zewei F."/>
            <person name="Zheng Z."/>
            <person name="Yu L."/>
            <person name="Ruyue G."/>
            <person name="Yanhong M."/>
            <person name="Yuanyuan C."/>
            <person name="Jingyan G."/>
            <person name="Wenjun H."/>
        </authorList>
    </citation>
    <scope>NUCLEOTIDE SEQUENCE [LARGE SCALE GENOMIC DNA]</scope>
    <source>
        <strain evidence="2 3">NBRC:100898</strain>
    </source>
</reference>
<evidence type="ECO:0000313" key="2">
    <source>
        <dbReference type="EMBL" id="QWG01887.1"/>
    </source>
</evidence>
<accession>A0AAX1N369</accession>
<dbReference type="Proteomes" id="UP000678679">
    <property type="component" value="Chromosome 1"/>
</dbReference>
<sequence>MTIKKYINKFAIALLATVTLFSCSEDKMDEINQNPNNPTEVASNLVLADLINRTAVQIANGDFAFYASLYVEHFVGTHNQFFQAEIRDDGQLTVSSTYNNSWNGAYTALRDSKDVIRICSEEGHEAGNTSNAGIAQVLMAYNLAILTDMCGDVPWSEALDPDEHMLPHLDKQEDIYKEIFLMIDDAIINLETENNYANIGMYDILYQGQLDLWVKFAHGLKARLLMRQSHIDASVYDQVLEEIKLSFADASEEAKYLYNGGSTINPYALLWGIRRQYGASKSMHDMMTANNDPRLGRYFIPNDHDDVTELVLGANGQNEQNQNLYGMSDYFNDRTYPTQFLSFHELKFLEAEALERKGQSGAEAATAAIKAAFIYADMEEGAQKAEEYIATIDNLDIDRIMAEKYISSYQSESIEAYNDFRRLKAMNGGNHPSYVHFLNPKEDKFPLRYTYGADDVNNNANVREAYQKVNVYTDNVWWAGGQY</sequence>
<protein>
    <submittedName>
        <fullName evidence="2">SusD/RagB family nutrient-binding outer membrane lipoprotein</fullName>
    </submittedName>
</protein>
<dbReference type="Pfam" id="PF12771">
    <property type="entry name" value="SusD-like_2"/>
    <property type="match status" value="1"/>
</dbReference>
<dbReference type="Gene3D" id="1.25.40.390">
    <property type="match status" value="1"/>
</dbReference>
<dbReference type="EMBL" id="CP076132">
    <property type="protein sequence ID" value="QWG01887.1"/>
    <property type="molecule type" value="Genomic_DNA"/>
</dbReference>
<dbReference type="AlphaFoldDB" id="A0AAX1N369"/>
<feature type="chain" id="PRO_5043690514" evidence="1">
    <location>
        <begin position="25"/>
        <end position="483"/>
    </location>
</feature>
<proteinExistence type="predicted"/>
<evidence type="ECO:0000313" key="3">
    <source>
        <dbReference type="Proteomes" id="UP000678679"/>
    </source>
</evidence>
<dbReference type="PROSITE" id="PS51257">
    <property type="entry name" value="PROKAR_LIPOPROTEIN"/>
    <property type="match status" value="1"/>
</dbReference>
<feature type="signal peptide" evidence="1">
    <location>
        <begin position="1"/>
        <end position="24"/>
    </location>
</feature>
<keyword evidence="1" id="KW-0732">Signal</keyword>
<dbReference type="InterPro" id="IPR011990">
    <property type="entry name" value="TPR-like_helical_dom_sf"/>
</dbReference>
<name>A0AAX1N369_9BACT</name>
<evidence type="ECO:0000256" key="1">
    <source>
        <dbReference type="SAM" id="SignalP"/>
    </source>
</evidence>
<dbReference type="SUPFAM" id="SSF48452">
    <property type="entry name" value="TPR-like"/>
    <property type="match status" value="1"/>
</dbReference>